<feature type="domain" description="Tail specific protease" evidence="1">
    <location>
        <begin position="169"/>
        <end position="400"/>
    </location>
</feature>
<dbReference type="PANTHER" id="PTHR32060:SF30">
    <property type="entry name" value="CARBOXY-TERMINAL PROCESSING PROTEASE CTPA"/>
    <property type="match status" value="1"/>
</dbReference>
<sequence length="468" mass="51447">MEIQNGRGYQLIKLLMSGFCIGLIMISGACKKDNIKKEYPQGSNEQINTWILDSLNRYYYWASELPKKPDLGQLPTSFFNSVRNTSDRFSQLYLPNQAGAPSSRSLYGFDYAVIQEPLSQQVFGLIKCVLKGSPAERYGLKRGAYIRKINGKTFNNSNVATLDQELLTGRTTKLTLTELKEGIYTDQPELNMIAGLTFDQPPVHQVIEWGGAKIGYVYIDGFSGGLSRTLIPVFSGFKNDAVSDLIIDLRYNSGGDVSEAAGLCAMIAPGINYNTDFITYKGNKNGGQRKESIGAAATFDKRVEFNSLLQSNISMKRIFVLATGATASASEVLINNLKPYMQVKVIGEKTMGKDEASFLIRDERSPKQVDWEMYPIIYKLFNAQGQGGYQTGILPDTEVSEFSVLPLVPFGNVNDALLGKALAQISSQGKIGQKLSSLAEPKSAPQNSVVLSDSHLSKASRSIVLTHR</sequence>
<dbReference type="GO" id="GO:0008236">
    <property type="term" value="F:serine-type peptidase activity"/>
    <property type="evidence" value="ECO:0007669"/>
    <property type="project" value="InterPro"/>
</dbReference>
<reference evidence="3" key="1">
    <citation type="submission" date="2016-10" db="EMBL/GenBank/DDBJ databases">
        <authorList>
            <person name="Varghese N."/>
            <person name="Submissions S."/>
        </authorList>
    </citation>
    <scope>NUCLEOTIDE SEQUENCE [LARGE SCALE GENOMIC DNA]</scope>
    <source>
        <strain evidence="3">DSM 19110</strain>
    </source>
</reference>
<evidence type="ECO:0000313" key="3">
    <source>
        <dbReference type="Proteomes" id="UP000183200"/>
    </source>
</evidence>
<dbReference type="AlphaFoldDB" id="A0A1G9R0C3"/>
<protein>
    <submittedName>
        <fullName evidence="2">Peptidase family S41</fullName>
    </submittedName>
</protein>
<dbReference type="Gene3D" id="2.30.42.10">
    <property type="match status" value="1"/>
</dbReference>
<proteinExistence type="predicted"/>
<dbReference type="PROSITE" id="PS51257">
    <property type="entry name" value="PROKAR_LIPOPROTEIN"/>
    <property type="match status" value="1"/>
</dbReference>
<dbReference type="InterPro" id="IPR041613">
    <property type="entry name" value="Pept_S41_N"/>
</dbReference>
<dbReference type="GO" id="GO:0030288">
    <property type="term" value="C:outer membrane-bounded periplasmic space"/>
    <property type="evidence" value="ECO:0007669"/>
    <property type="project" value="TreeGrafter"/>
</dbReference>
<dbReference type="Gene3D" id="3.90.226.10">
    <property type="entry name" value="2-enoyl-CoA Hydratase, Chain A, domain 1"/>
    <property type="match status" value="1"/>
</dbReference>
<dbReference type="Pfam" id="PF03572">
    <property type="entry name" value="Peptidase_S41"/>
    <property type="match status" value="1"/>
</dbReference>
<dbReference type="GO" id="GO:0007165">
    <property type="term" value="P:signal transduction"/>
    <property type="evidence" value="ECO:0007669"/>
    <property type="project" value="TreeGrafter"/>
</dbReference>
<dbReference type="GO" id="GO:0004175">
    <property type="term" value="F:endopeptidase activity"/>
    <property type="evidence" value="ECO:0007669"/>
    <property type="project" value="TreeGrafter"/>
</dbReference>
<dbReference type="InterPro" id="IPR005151">
    <property type="entry name" value="Tail-specific_protease"/>
</dbReference>
<dbReference type="PANTHER" id="PTHR32060">
    <property type="entry name" value="TAIL-SPECIFIC PROTEASE"/>
    <property type="match status" value="1"/>
</dbReference>
<dbReference type="InterPro" id="IPR036034">
    <property type="entry name" value="PDZ_sf"/>
</dbReference>
<organism evidence="2 3">
    <name type="scientific">Pedobacter steynii</name>
    <dbReference type="NCBI Taxonomy" id="430522"/>
    <lineage>
        <taxon>Bacteria</taxon>
        <taxon>Pseudomonadati</taxon>
        <taxon>Bacteroidota</taxon>
        <taxon>Sphingobacteriia</taxon>
        <taxon>Sphingobacteriales</taxon>
        <taxon>Sphingobacteriaceae</taxon>
        <taxon>Pedobacter</taxon>
    </lineage>
</organism>
<dbReference type="RefSeq" id="WP_083361769.1">
    <property type="nucleotide sequence ID" value="NZ_FNGY01000003.1"/>
</dbReference>
<dbReference type="InterPro" id="IPR001478">
    <property type="entry name" value="PDZ"/>
</dbReference>
<name>A0A1G9R0C3_9SPHI</name>
<dbReference type="STRING" id="430522.BFS30_00800"/>
<dbReference type="Proteomes" id="UP000183200">
    <property type="component" value="Unassembled WGS sequence"/>
</dbReference>
<gene>
    <name evidence="2" type="ORF">SAMN05421820_10375</name>
</gene>
<dbReference type="SUPFAM" id="SSF50156">
    <property type="entry name" value="PDZ domain-like"/>
    <property type="match status" value="1"/>
</dbReference>
<dbReference type="Gene3D" id="3.30.750.170">
    <property type="match status" value="1"/>
</dbReference>
<evidence type="ECO:0000259" key="1">
    <source>
        <dbReference type="SMART" id="SM00245"/>
    </source>
</evidence>
<keyword evidence="3" id="KW-1185">Reference proteome</keyword>
<dbReference type="GO" id="GO:0006508">
    <property type="term" value="P:proteolysis"/>
    <property type="evidence" value="ECO:0007669"/>
    <property type="project" value="InterPro"/>
</dbReference>
<dbReference type="Pfam" id="PF18294">
    <property type="entry name" value="Pept_S41_N"/>
    <property type="match status" value="1"/>
</dbReference>
<dbReference type="InterPro" id="IPR029045">
    <property type="entry name" value="ClpP/crotonase-like_dom_sf"/>
</dbReference>
<dbReference type="SUPFAM" id="SSF52096">
    <property type="entry name" value="ClpP/crotonase"/>
    <property type="match status" value="1"/>
</dbReference>
<dbReference type="OrthoDB" id="7168509at2"/>
<evidence type="ECO:0000313" key="2">
    <source>
        <dbReference type="EMBL" id="SDM16726.1"/>
    </source>
</evidence>
<accession>A0A1G9R0C3</accession>
<dbReference type="SMART" id="SM00245">
    <property type="entry name" value="TSPc"/>
    <property type="match status" value="1"/>
</dbReference>
<dbReference type="EMBL" id="FNGY01000003">
    <property type="protein sequence ID" value="SDM16726.1"/>
    <property type="molecule type" value="Genomic_DNA"/>
</dbReference>
<dbReference type="Pfam" id="PF00595">
    <property type="entry name" value="PDZ"/>
    <property type="match status" value="1"/>
</dbReference>
<dbReference type="CDD" id="cd07561">
    <property type="entry name" value="Peptidase_S41_CPP_like"/>
    <property type="match status" value="1"/>
</dbReference>